<keyword evidence="2" id="KW-1185">Reference proteome</keyword>
<dbReference type="Proteomes" id="UP001229244">
    <property type="component" value="Unassembled WGS sequence"/>
</dbReference>
<dbReference type="PANTHER" id="PTHR39169:SF1">
    <property type="entry name" value="MONOOXYGENASE YDHR-RELATED"/>
    <property type="match status" value="1"/>
</dbReference>
<organism evidence="1 2">
    <name type="scientific">Amorphus orientalis</name>
    <dbReference type="NCBI Taxonomy" id="649198"/>
    <lineage>
        <taxon>Bacteria</taxon>
        <taxon>Pseudomonadati</taxon>
        <taxon>Pseudomonadota</taxon>
        <taxon>Alphaproteobacteria</taxon>
        <taxon>Hyphomicrobiales</taxon>
        <taxon>Amorphaceae</taxon>
        <taxon>Amorphus</taxon>
    </lineage>
</organism>
<dbReference type="EMBL" id="JAUSUL010000002">
    <property type="protein sequence ID" value="MDQ0316378.1"/>
    <property type="molecule type" value="Genomic_DNA"/>
</dbReference>
<accession>A0AAE4ATJ8</accession>
<dbReference type="RefSeq" id="WP_306886199.1">
    <property type="nucleotide sequence ID" value="NZ_JAUSUL010000002.1"/>
</dbReference>
<dbReference type="InterPro" id="IPR011008">
    <property type="entry name" value="Dimeric_a/b-barrel"/>
</dbReference>
<dbReference type="PANTHER" id="PTHR39169">
    <property type="match status" value="1"/>
</dbReference>
<reference evidence="1" key="1">
    <citation type="submission" date="2023-07" db="EMBL/GenBank/DDBJ databases">
        <title>Genomic Encyclopedia of Type Strains, Phase IV (KMG-IV): sequencing the most valuable type-strain genomes for metagenomic binning, comparative biology and taxonomic classification.</title>
        <authorList>
            <person name="Goeker M."/>
        </authorList>
    </citation>
    <scope>NUCLEOTIDE SEQUENCE</scope>
    <source>
        <strain evidence="1">DSM 21202</strain>
    </source>
</reference>
<gene>
    <name evidence="1" type="ORF">J2S73_002835</name>
</gene>
<evidence type="ECO:0000313" key="1">
    <source>
        <dbReference type="EMBL" id="MDQ0316378.1"/>
    </source>
</evidence>
<protein>
    <recommendedName>
        <fullName evidence="3">Monooxygenase</fullName>
    </recommendedName>
</protein>
<comment type="caution">
    <text evidence="1">The sequence shown here is derived from an EMBL/GenBank/DDBJ whole genome shotgun (WGS) entry which is preliminary data.</text>
</comment>
<dbReference type="InterPro" id="IPR014910">
    <property type="entry name" value="YdhR"/>
</dbReference>
<evidence type="ECO:0000313" key="2">
    <source>
        <dbReference type="Proteomes" id="UP001229244"/>
    </source>
</evidence>
<sequence length="99" mass="10797">MATLLVFEFPSEGPFGDEAAKAYRGLAEDISGEPGLIWKVWTEDPDRKVAGGAYLFETGEQARAYTQKHSTRLAGFGITGIDVRSFEVNEALSAITRGR</sequence>
<dbReference type="NCBIfam" id="NF008333">
    <property type="entry name" value="PRK11118.1"/>
    <property type="match status" value="1"/>
</dbReference>
<dbReference type="SUPFAM" id="SSF54909">
    <property type="entry name" value="Dimeric alpha+beta barrel"/>
    <property type="match status" value="1"/>
</dbReference>
<name>A0AAE4ATJ8_9HYPH</name>
<dbReference type="AlphaFoldDB" id="A0AAE4ATJ8"/>
<dbReference type="Gene3D" id="3.30.70.100">
    <property type="match status" value="1"/>
</dbReference>
<proteinExistence type="predicted"/>
<dbReference type="Pfam" id="PF08803">
    <property type="entry name" value="ydhR"/>
    <property type="match status" value="1"/>
</dbReference>
<evidence type="ECO:0008006" key="3">
    <source>
        <dbReference type="Google" id="ProtNLM"/>
    </source>
</evidence>